<evidence type="ECO:0000313" key="2">
    <source>
        <dbReference type="EMBL" id="CAF4747769.1"/>
    </source>
</evidence>
<comment type="caution">
    <text evidence="2">The sequence shown here is derived from an EMBL/GenBank/DDBJ whole genome shotgun (WGS) entry which is preliminary data.</text>
</comment>
<evidence type="ECO:0000313" key="3">
    <source>
        <dbReference type="Proteomes" id="UP000663880"/>
    </source>
</evidence>
<dbReference type="AlphaFoldDB" id="A0A821LA79"/>
<keyword evidence="1" id="KW-0732">Signal</keyword>
<feature type="chain" id="PRO_5032471962" evidence="1">
    <location>
        <begin position="23"/>
        <end position="188"/>
    </location>
</feature>
<reference evidence="2" key="1">
    <citation type="submission" date="2021-02" db="EMBL/GenBank/DDBJ databases">
        <authorList>
            <person name="Steward A R."/>
        </authorList>
    </citation>
    <scope>NUCLEOTIDE SEQUENCE</scope>
</reference>
<dbReference type="EMBL" id="CAJOBZ010000001">
    <property type="protein sequence ID" value="CAF4747769.1"/>
    <property type="molecule type" value="Genomic_DNA"/>
</dbReference>
<evidence type="ECO:0000256" key="1">
    <source>
        <dbReference type="SAM" id="SignalP"/>
    </source>
</evidence>
<dbReference type="OrthoDB" id="7290447at2759"/>
<sequence length="188" mass="21949">MRQTITLQVLLVNILLLKSIISLEIERFVIEDRSDPADQLNVKRILDIISRSREKPQTYRRMEERAEKIKFLYNFLRTKLGPSRIKKILRDQGETASVPKMDLEGLIENELKNALALKSSALNDRPVLQKRGRNDFLVMKPQVVDPFVTVVPNNIYYNIEKKCVNWLDDCNLQGIRSRLLQKVKSPFK</sequence>
<gene>
    <name evidence="2" type="ORF">PMACD_LOCUS466</name>
</gene>
<proteinExistence type="predicted"/>
<feature type="signal peptide" evidence="1">
    <location>
        <begin position="1"/>
        <end position="22"/>
    </location>
</feature>
<name>A0A821LA79_9NEOP</name>
<dbReference type="Proteomes" id="UP000663880">
    <property type="component" value="Unassembled WGS sequence"/>
</dbReference>
<keyword evidence="3" id="KW-1185">Reference proteome</keyword>
<organism evidence="2 3">
    <name type="scientific">Pieris macdunnoughi</name>
    <dbReference type="NCBI Taxonomy" id="345717"/>
    <lineage>
        <taxon>Eukaryota</taxon>
        <taxon>Metazoa</taxon>
        <taxon>Ecdysozoa</taxon>
        <taxon>Arthropoda</taxon>
        <taxon>Hexapoda</taxon>
        <taxon>Insecta</taxon>
        <taxon>Pterygota</taxon>
        <taxon>Neoptera</taxon>
        <taxon>Endopterygota</taxon>
        <taxon>Lepidoptera</taxon>
        <taxon>Glossata</taxon>
        <taxon>Ditrysia</taxon>
        <taxon>Papilionoidea</taxon>
        <taxon>Pieridae</taxon>
        <taxon>Pierinae</taxon>
        <taxon>Pieris</taxon>
    </lineage>
</organism>
<accession>A0A821LA79</accession>
<protein>
    <submittedName>
        <fullName evidence="2">Uncharacterized protein</fullName>
    </submittedName>
</protein>